<dbReference type="Proteomes" id="UP001107558">
    <property type="component" value="Chromosome 2"/>
</dbReference>
<gene>
    <name evidence="2" type="ORF">PVAND_005471</name>
</gene>
<evidence type="ECO:0000256" key="1">
    <source>
        <dbReference type="SAM" id="SignalP"/>
    </source>
</evidence>
<sequence>MIKISFICFVVIIFVTNAENASKQNGQLKEILIKKTTSFSFVPTTKIAKPPKFSKLPILNWTKQKWKPTIAPLLLGTGLPNSGSLASAGASSGSING</sequence>
<reference evidence="2" key="1">
    <citation type="submission" date="2021-03" db="EMBL/GenBank/DDBJ databases">
        <title>Chromosome level genome of the anhydrobiotic midge Polypedilum vanderplanki.</title>
        <authorList>
            <person name="Yoshida Y."/>
            <person name="Kikawada T."/>
            <person name="Gusev O."/>
        </authorList>
    </citation>
    <scope>NUCLEOTIDE SEQUENCE</scope>
    <source>
        <strain evidence="2">NIAS01</strain>
        <tissue evidence="2">Whole body or cell culture</tissue>
    </source>
</reference>
<protein>
    <submittedName>
        <fullName evidence="2">Uncharacterized protein</fullName>
    </submittedName>
</protein>
<feature type="chain" id="PRO_5039949096" evidence="1">
    <location>
        <begin position="19"/>
        <end position="97"/>
    </location>
</feature>
<evidence type="ECO:0000313" key="3">
    <source>
        <dbReference type="Proteomes" id="UP001107558"/>
    </source>
</evidence>
<organism evidence="2 3">
    <name type="scientific">Polypedilum vanderplanki</name>
    <name type="common">Sleeping chironomid midge</name>
    <dbReference type="NCBI Taxonomy" id="319348"/>
    <lineage>
        <taxon>Eukaryota</taxon>
        <taxon>Metazoa</taxon>
        <taxon>Ecdysozoa</taxon>
        <taxon>Arthropoda</taxon>
        <taxon>Hexapoda</taxon>
        <taxon>Insecta</taxon>
        <taxon>Pterygota</taxon>
        <taxon>Neoptera</taxon>
        <taxon>Endopterygota</taxon>
        <taxon>Diptera</taxon>
        <taxon>Nematocera</taxon>
        <taxon>Chironomoidea</taxon>
        <taxon>Chironomidae</taxon>
        <taxon>Chironominae</taxon>
        <taxon>Polypedilum</taxon>
        <taxon>Polypedilum</taxon>
    </lineage>
</organism>
<name>A0A9J6C026_POLVA</name>
<feature type="signal peptide" evidence="1">
    <location>
        <begin position="1"/>
        <end position="18"/>
    </location>
</feature>
<keyword evidence="3" id="KW-1185">Reference proteome</keyword>
<evidence type="ECO:0000313" key="2">
    <source>
        <dbReference type="EMBL" id="KAG5675577.1"/>
    </source>
</evidence>
<proteinExistence type="predicted"/>
<dbReference type="EMBL" id="JADBJN010000002">
    <property type="protein sequence ID" value="KAG5675577.1"/>
    <property type="molecule type" value="Genomic_DNA"/>
</dbReference>
<dbReference type="AlphaFoldDB" id="A0A9J6C026"/>
<keyword evidence="1" id="KW-0732">Signal</keyword>
<comment type="caution">
    <text evidence="2">The sequence shown here is derived from an EMBL/GenBank/DDBJ whole genome shotgun (WGS) entry which is preliminary data.</text>
</comment>
<accession>A0A9J6C026</accession>